<dbReference type="PANTHER" id="PTHR11849">
    <property type="entry name" value="ETS"/>
    <property type="match status" value="1"/>
</dbReference>
<dbReference type="GO" id="GO:0005634">
    <property type="term" value="C:nucleus"/>
    <property type="evidence" value="ECO:0007669"/>
    <property type="project" value="UniProtKB-SubCell"/>
</dbReference>
<evidence type="ECO:0000256" key="4">
    <source>
        <dbReference type="ARBA" id="ARBA00023242"/>
    </source>
</evidence>
<name>A0A915PAP6_9BILA</name>
<evidence type="ECO:0000313" key="8">
    <source>
        <dbReference type="WBParaSite" id="scf7180000424793.g14018"/>
    </source>
</evidence>
<dbReference type="SUPFAM" id="SSF46785">
    <property type="entry name" value="Winged helix' DNA-binding domain"/>
    <property type="match status" value="1"/>
</dbReference>
<dbReference type="AlphaFoldDB" id="A0A915PAP6"/>
<accession>A0A915PAP6</accession>
<dbReference type="SMART" id="SM00413">
    <property type="entry name" value="ETS"/>
    <property type="match status" value="1"/>
</dbReference>
<dbReference type="FunFam" id="1.10.10.10:FF:000039">
    <property type="entry name" value="Friend leukemia integration 1 transcription factor"/>
    <property type="match status" value="1"/>
</dbReference>
<dbReference type="PROSITE" id="PS00346">
    <property type="entry name" value="ETS_DOMAIN_2"/>
    <property type="match status" value="1"/>
</dbReference>
<dbReference type="InterPro" id="IPR000418">
    <property type="entry name" value="Ets_dom"/>
</dbReference>
<dbReference type="GO" id="GO:0030154">
    <property type="term" value="P:cell differentiation"/>
    <property type="evidence" value="ECO:0007669"/>
    <property type="project" value="TreeGrafter"/>
</dbReference>
<evidence type="ECO:0000256" key="1">
    <source>
        <dbReference type="ARBA" id="ARBA00004123"/>
    </source>
</evidence>
<reference evidence="8" key="1">
    <citation type="submission" date="2022-11" db="UniProtKB">
        <authorList>
            <consortium name="WormBaseParasite"/>
        </authorList>
    </citation>
    <scope>IDENTIFICATION</scope>
</reference>
<comment type="similarity">
    <text evidence="2 5">Belongs to the ETS family.</text>
</comment>
<feature type="domain" description="ETS" evidence="6">
    <location>
        <begin position="50"/>
        <end position="130"/>
    </location>
</feature>
<evidence type="ECO:0000256" key="5">
    <source>
        <dbReference type="RuleBase" id="RU004019"/>
    </source>
</evidence>
<protein>
    <submittedName>
        <fullName evidence="8">ETS domain-containing protein</fullName>
    </submittedName>
</protein>
<dbReference type="Proteomes" id="UP000887560">
    <property type="component" value="Unplaced"/>
</dbReference>
<proteinExistence type="inferred from homology"/>
<sequence>MFLAERRNDSLFYSKREVPTVLYWEGRGKRFDTTSTVTNPSLPDLCNGQTQLWQFLLELLMSRENSSCIEWHGKHGEFKLMDPDEVAKRWGQRKGKPNMNYDKLSRALRYYYDKKIMSKVQGKRYVYKFDFEELIKFCETTTLNQSSGTI</sequence>
<evidence type="ECO:0000313" key="7">
    <source>
        <dbReference type="Proteomes" id="UP000887560"/>
    </source>
</evidence>
<dbReference type="Gene3D" id="1.10.10.10">
    <property type="entry name" value="Winged helix-like DNA-binding domain superfamily/Winged helix DNA-binding domain"/>
    <property type="match status" value="1"/>
</dbReference>
<dbReference type="PROSITE" id="PS50061">
    <property type="entry name" value="ETS_DOMAIN_3"/>
    <property type="match status" value="1"/>
</dbReference>
<dbReference type="InterPro" id="IPR046328">
    <property type="entry name" value="ETS_fam"/>
</dbReference>
<dbReference type="WBParaSite" id="scf7180000424793.g14018">
    <property type="protein sequence ID" value="scf7180000424793.g14018"/>
    <property type="gene ID" value="scf7180000424793.g14018"/>
</dbReference>
<dbReference type="PRINTS" id="PR00454">
    <property type="entry name" value="ETSDOMAIN"/>
</dbReference>
<dbReference type="GO" id="GO:0000981">
    <property type="term" value="F:DNA-binding transcription factor activity, RNA polymerase II-specific"/>
    <property type="evidence" value="ECO:0007669"/>
    <property type="project" value="TreeGrafter"/>
</dbReference>
<comment type="subcellular location">
    <subcellularLocation>
        <location evidence="1 5">Nucleus</location>
    </subcellularLocation>
</comment>
<evidence type="ECO:0000256" key="3">
    <source>
        <dbReference type="ARBA" id="ARBA00023125"/>
    </source>
</evidence>
<evidence type="ECO:0000256" key="2">
    <source>
        <dbReference type="ARBA" id="ARBA00005562"/>
    </source>
</evidence>
<dbReference type="PROSITE" id="PS00345">
    <property type="entry name" value="ETS_DOMAIN_1"/>
    <property type="match status" value="1"/>
</dbReference>
<dbReference type="InterPro" id="IPR036388">
    <property type="entry name" value="WH-like_DNA-bd_sf"/>
</dbReference>
<dbReference type="Pfam" id="PF00178">
    <property type="entry name" value="Ets"/>
    <property type="match status" value="1"/>
</dbReference>
<dbReference type="GO" id="GO:0043565">
    <property type="term" value="F:sequence-specific DNA binding"/>
    <property type="evidence" value="ECO:0007669"/>
    <property type="project" value="InterPro"/>
</dbReference>
<keyword evidence="7" id="KW-1185">Reference proteome</keyword>
<keyword evidence="3 5" id="KW-0238">DNA-binding</keyword>
<dbReference type="InterPro" id="IPR036390">
    <property type="entry name" value="WH_DNA-bd_sf"/>
</dbReference>
<organism evidence="7 8">
    <name type="scientific">Meloidogyne floridensis</name>
    <dbReference type="NCBI Taxonomy" id="298350"/>
    <lineage>
        <taxon>Eukaryota</taxon>
        <taxon>Metazoa</taxon>
        <taxon>Ecdysozoa</taxon>
        <taxon>Nematoda</taxon>
        <taxon>Chromadorea</taxon>
        <taxon>Rhabditida</taxon>
        <taxon>Tylenchina</taxon>
        <taxon>Tylenchomorpha</taxon>
        <taxon>Tylenchoidea</taxon>
        <taxon>Meloidogynidae</taxon>
        <taxon>Meloidogyninae</taxon>
        <taxon>Meloidogyne</taxon>
    </lineage>
</organism>
<evidence type="ECO:0000259" key="6">
    <source>
        <dbReference type="PROSITE" id="PS50061"/>
    </source>
</evidence>
<keyword evidence="4 5" id="KW-0539">Nucleus</keyword>